<dbReference type="Proteomes" id="UP000756921">
    <property type="component" value="Unassembled WGS sequence"/>
</dbReference>
<evidence type="ECO:0000256" key="2">
    <source>
        <dbReference type="SAM" id="SignalP"/>
    </source>
</evidence>
<name>A0A9P6KR24_9PLEO</name>
<dbReference type="InterPro" id="IPR017850">
    <property type="entry name" value="Alkaline_phosphatase_core_sf"/>
</dbReference>
<dbReference type="Gene3D" id="3.40.720.10">
    <property type="entry name" value="Alkaline Phosphatase, subunit A"/>
    <property type="match status" value="1"/>
</dbReference>
<feature type="chain" id="PRO_5040450039" evidence="2">
    <location>
        <begin position="19"/>
        <end position="394"/>
    </location>
</feature>
<evidence type="ECO:0000313" key="3">
    <source>
        <dbReference type="EMBL" id="KAF9735159.1"/>
    </source>
</evidence>
<dbReference type="EMBL" id="WJXW01000006">
    <property type="protein sequence ID" value="KAF9735159.1"/>
    <property type="molecule type" value="Genomic_DNA"/>
</dbReference>
<keyword evidence="1" id="KW-0378">Hydrolase</keyword>
<dbReference type="PANTHER" id="PTHR31956">
    <property type="entry name" value="NON-SPECIFIC PHOSPHOLIPASE C4-RELATED"/>
    <property type="match status" value="1"/>
</dbReference>
<dbReference type="SUPFAM" id="SSF53649">
    <property type="entry name" value="Alkaline phosphatase-like"/>
    <property type="match status" value="1"/>
</dbReference>
<dbReference type="OrthoDB" id="5135119at2759"/>
<feature type="signal peptide" evidence="2">
    <location>
        <begin position="1"/>
        <end position="18"/>
    </location>
</feature>
<protein>
    <submittedName>
        <fullName evidence="3">Acid phosphatase</fullName>
    </submittedName>
</protein>
<evidence type="ECO:0000256" key="1">
    <source>
        <dbReference type="ARBA" id="ARBA00022801"/>
    </source>
</evidence>
<reference evidence="3" key="1">
    <citation type="journal article" date="2020" name="Mol. Plant Microbe Interact.">
        <title>Genome Sequence of the Biocontrol Agent Coniothyrium minitans strain Conio (IMI 134523).</title>
        <authorList>
            <person name="Patel D."/>
            <person name="Shittu T.A."/>
            <person name="Baroncelli R."/>
            <person name="Muthumeenakshi S."/>
            <person name="Osborne T.H."/>
            <person name="Janganan T.K."/>
            <person name="Sreenivasaprasad S."/>
        </authorList>
    </citation>
    <scope>NUCLEOTIDE SEQUENCE</scope>
    <source>
        <strain evidence="3">Conio</strain>
    </source>
</reference>
<sequence>MVSSLLLSVSLLASAAVAAPKQPSGGHKTSDWVKGKAFDRVAIIWLENTDYDLAIGDPNLKSLAEKGITLTNHFALTHPSMPNYAAAISGDYYGINHDDMTAIPSNVSTIVDLLEAKKISWGAYQEDMPYTGFQGFDYRNQKTGANDYVRKHNPPVLYDSVAEQTSRLNQIKNLTLFYEDLKADALPQWMFITPNMTSDGHDSTVTVAGTWSKNFLEPLLNDKKFMKNTLVMLTFDENHTYTQQNRILAILLGDAVPKKLVGTSDSNFYNHYSEIATVQANWGLDTLGRWDVGANVFDFVAKKTGDDVRHWSGKTPLSQMYWNVSYAGKLNNKNTSVPWPIPATKLKHNGRKVADVVKKTWSSLEKDSAYTTALEVPDGLHPEPEFKHAQKTKW</sequence>
<accession>A0A9P6KR24</accession>
<dbReference type="GO" id="GO:0009395">
    <property type="term" value="P:phospholipid catabolic process"/>
    <property type="evidence" value="ECO:0007669"/>
    <property type="project" value="TreeGrafter"/>
</dbReference>
<keyword evidence="4" id="KW-1185">Reference proteome</keyword>
<organism evidence="3 4">
    <name type="scientific">Paraphaeosphaeria minitans</name>
    <dbReference type="NCBI Taxonomy" id="565426"/>
    <lineage>
        <taxon>Eukaryota</taxon>
        <taxon>Fungi</taxon>
        <taxon>Dikarya</taxon>
        <taxon>Ascomycota</taxon>
        <taxon>Pezizomycotina</taxon>
        <taxon>Dothideomycetes</taxon>
        <taxon>Pleosporomycetidae</taxon>
        <taxon>Pleosporales</taxon>
        <taxon>Massarineae</taxon>
        <taxon>Didymosphaeriaceae</taxon>
        <taxon>Paraphaeosphaeria</taxon>
    </lineage>
</organism>
<dbReference type="Pfam" id="PF04185">
    <property type="entry name" value="Phosphoesterase"/>
    <property type="match status" value="1"/>
</dbReference>
<dbReference type="AlphaFoldDB" id="A0A9P6KR24"/>
<dbReference type="InterPro" id="IPR007312">
    <property type="entry name" value="Phosphoesterase"/>
</dbReference>
<proteinExistence type="predicted"/>
<keyword evidence="2" id="KW-0732">Signal</keyword>
<evidence type="ECO:0000313" key="4">
    <source>
        <dbReference type="Proteomes" id="UP000756921"/>
    </source>
</evidence>
<dbReference type="FunFam" id="3.40.720.10:FF:000064">
    <property type="entry name" value="Probable acid phosphatase Pho610"/>
    <property type="match status" value="1"/>
</dbReference>
<comment type="caution">
    <text evidence="3">The sequence shown here is derived from an EMBL/GenBank/DDBJ whole genome shotgun (WGS) entry which is preliminary data.</text>
</comment>
<gene>
    <name evidence="3" type="ORF">PMIN01_06564</name>
</gene>
<dbReference type="PANTHER" id="PTHR31956:SF15">
    <property type="entry name" value="ACID PHOSPHATASE PHOA"/>
    <property type="match status" value="1"/>
</dbReference>
<dbReference type="GO" id="GO:0016788">
    <property type="term" value="F:hydrolase activity, acting on ester bonds"/>
    <property type="evidence" value="ECO:0007669"/>
    <property type="project" value="InterPro"/>
</dbReference>